<keyword evidence="3" id="KW-0418">Kinase</keyword>
<reference evidence="3 4" key="1">
    <citation type="journal article" date="2003" name="Science">
        <title>A genomic view of the human-Bacteroides thetaiotaomicron symbiosis.</title>
        <authorList>
            <person name="Xu J."/>
            <person name="Bjursell M.K."/>
            <person name="Himrod J."/>
            <person name="Deng S."/>
            <person name="Carmichael L.K."/>
            <person name="Chiang H.C."/>
            <person name="Hooper L.V."/>
            <person name="Gordon J.I."/>
        </authorList>
    </citation>
    <scope>NUCLEOTIDE SEQUENCE [LARGE SCALE GENOMIC DNA]</scope>
    <source>
        <strain evidence="4">ATCC 29148 / DSM 2079 / JCM 5827 / CCUG 10774 / NCTC 10582 / VPI-5482 / E50</strain>
    </source>
</reference>
<dbReference type="InterPro" id="IPR003594">
    <property type="entry name" value="HATPase_dom"/>
</dbReference>
<protein>
    <submittedName>
        <fullName evidence="3">Two-component system sensor histidine kinase, putative heat shock protein</fullName>
    </submittedName>
</protein>
<dbReference type="OrthoDB" id="9816482at2"/>
<feature type="domain" description="Histidine kinase" evidence="2">
    <location>
        <begin position="663"/>
        <end position="870"/>
    </location>
</feature>
<dbReference type="Pfam" id="PF13589">
    <property type="entry name" value="HATPase_c_3"/>
    <property type="match status" value="1"/>
</dbReference>
<organism evidence="3 4">
    <name type="scientific">Bacteroides thetaiotaomicron (strain ATCC 29148 / DSM 2079 / JCM 5827 / CCUG 10774 / NCTC 10582 / VPI-5482 / E50)</name>
    <dbReference type="NCBI Taxonomy" id="226186"/>
    <lineage>
        <taxon>Bacteria</taxon>
        <taxon>Pseudomonadati</taxon>
        <taxon>Bacteroidota</taxon>
        <taxon>Bacteroidia</taxon>
        <taxon>Bacteroidales</taxon>
        <taxon>Bacteroidaceae</taxon>
        <taxon>Bacteroides</taxon>
    </lineage>
</organism>
<dbReference type="Pfam" id="PF02518">
    <property type="entry name" value="HATPase_c"/>
    <property type="match status" value="1"/>
</dbReference>
<dbReference type="eggNOG" id="COG3920">
    <property type="taxonomic scope" value="Bacteria"/>
</dbReference>
<reference evidence="3 4" key="2">
    <citation type="journal article" date="2009" name="Proc. Natl. Acad. Sci. U.S.A.">
        <title>Characterizing a model human gut microbiota composed of members of its two dominant bacterial phyla.</title>
        <authorList>
            <person name="Mahowald M.A."/>
            <person name="Rey F.E."/>
            <person name="Seedorf H."/>
            <person name="Turnbaugh P.J."/>
            <person name="Fulton R.S."/>
            <person name="Wollam A."/>
            <person name="Shah N."/>
            <person name="Wang C."/>
            <person name="Magrini V."/>
            <person name="Wilson R.K."/>
            <person name="Cantarel B.L."/>
            <person name="Coutinho P.M."/>
            <person name="Henrissat B."/>
            <person name="Crock L.W."/>
            <person name="Russell A."/>
            <person name="Verberkmoes N.C."/>
            <person name="Hettich R.L."/>
            <person name="Gordon J.I."/>
        </authorList>
    </citation>
    <scope>NUCLEOTIDE SEQUENCE [LARGE SCALE GENOMIC DNA]</scope>
    <source>
        <strain evidence="4">ATCC 29148 / DSM 2079 / JCM 5827 / CCUG 10774 / NCTC 10582 / VPI-5482 / E50</strain>
    </source>
</reference>
<sequence>MDLHFKTNIQLKSIIGKDLINDDNIAILELVKNSFDADAKRVDISFSNLKENDDKSIDSYSEKTSRLIIKDDGLGMNLDDIKNKWLNIAYSEKKQNTRQHNRMMAGAKGVGRFSCDRLGEFLNLYARKNGEKSYILLKIDWKMFEVEDENKEIQSVILDYKELTEEDLVKRKVEPFKQGVILEIIKLRSNWVYEIRNDKGIIIDWNTDKLVNLKKYLEKLINPNQAFEENDFGIYLNAQEFIVENNNKEDSQKFIGKIDNTIFEKLDFKTTSIESEIIEDGQIILTTLKDKGKTIFWIKEKNEFYPEIKHAKCYLYYLNPYSKAFFTKQTGVRPVEYGSIYLFLNGFRIPPYGEESDDWLNLEQRRAQGYARFLSSRDIVGRIEVLDSENSFQIISSREGLVRNESFSKLTNREGYFYKSFKRLEKYVVDGLNWDSIPEEDKDKIRDIEKKIISGQLKESELTFREDEVIKRRRIYSSIHSIIGAKASDVIELYINEDLILDKIEEEKANAEREFEQLITDFEKKKIDADTLNRILQKKAIENKDLEKQIADFSKYSTNEATAKAIAELQYYKNTIEKQTRIIEELKLQLEREKEINEKHQQELEKLQAEKLQAEKTAEEETKKRVDAEKEKEEIEKKKEKEIQLEKLKVEFYKKQSTPETDALIHHVKNNNQKIKETISLIINNLTKEQLGSSLKESIIESLYEILHFADKSLKATDLILESDLDKADAQKINLPDFISGYSKNNKYKIKVHSINNVRLFYIIGSKLDLALMIDNFVDNSAKWGAKNIWFKTKLDGNFLILNIYDDGEGLSSKYKTNPNDIFKFRETAKENGTGFGLYLVSESLSKMNAKIAIDKPEIGNGMNFKIIFK</sequence>
<proteinExistence type="predicted"/>
<evidence type="ECO:0000313" key="3">
    <source>
        <dbReference type="EMBL" id="AAO79860.1"/>
    </source>
</evidence>
<dbReference type="SMR" id="Q89YH7"/>
<dbReference type="EnsemblBacteria" id="AAO79860">
    <property type="protein sequence ID" value="AAO79860"/>
    <property type="gene ID" value="BT_4755"/>
</dbReference>
<dbReference type="RefSeq" id="WP_011109412.1">
    <property type="nucleotide sequence ID" value="NC_004663.1"/>
</dbReference>
<dbReference type="AlphaFoldDB" id="Q89YH7"/>
<dbReference type="InParanoid" id="Q89YH7"/>
<dbReference type="EMBL" id="AE015928">
    <property type="protein sequence ID" value="AAO79860.1"/>
    <property type="molecule type" value="Genomic_DNA"/>
</dbReference>
<dbReference type="SUPFAM" id="SSF55874">
    <property type="entry name" value="ATPase domain of HSP90 chaperone/DNA topoisomerase II/histidine kinase"/>
    <property type="match status" value="2"/>
</dbReference>
<dbReference type="Gene3D" id="3.30.565.10">
    <property type="entry name" value="Histidine kinase-like ATPase, C-terminal domain"/>
    <property type="match status" value="2"/>
</dbReference>
<dbReference type="HOGENOM" id="CLU_012281_1_0_10"/>
<dbReference type="PaxDb" id="226186-BT_4755"/>
<feature type="coiled-coil region" evidence="1">
    <location>
        <begin position="494"/>
        <end position="651"/>
    </location>
</feature>
<keyword evidence="4" id="KW-1185">Reference proteome</keyword>
<name>Q89YH7_BACTN</name>
<evidence type="ECO:0000259" key="2">
    <source>
        <dbReference type="PROSITE" id="PS50109"/>
    </source>
</evidence>
<dbReference type="STRING" id="226186.BT_4755"/>
<keyword evidence="1" id="KW-0175">Coiled coil</keyword>
<dbReference type="eggNOG" id="COG3212">
    <property type="taxonomic scope" value="Bacteria"/>
</dbReference>
<dbReference type="InterPro" id="IPR005467">
    <property type="entry name" value="His_kinase_dom"/>
</dbReference>
<evidence type="ECO:0000256" key="1">
    <source>
        <dbReference type="SAM" id="Coils"/>
    </source>
</evidence>
<keyword evidence="3" id="KW-0808">Transferase</keyword>
<dbReference type="InterPro" id="IPR036890">
    <property type="entry name" value="HATPase_C_sf"/>
</dbReference>
<gene>
    <name evidence="3" type="ordered locus">BT_4755</name>
</gene>
<dbReference type="eggNOG" id="COG0326">
    <property type="taxonomic scope" value="Bacteria"/>
</dbReference>
<dbReference type="PATRIC" id="fig|226186.12.peg.4831"/>
<evidence type="ECO:0000313" key="4">
    <source>
        <dbReference type="Proteomes" id="UP000001414"/>
    </source>
</evidence>
<accession>Q89YH7</accession>
<dbReference type="GO" id="GO:0016301">
    <property type="term" value="F:kinase activity"/>
    <property type="evidence" value="ECO:0007669"/>
    <property type="project" value="UniProtKB-KW"/>
</dbReference>
<dbReference type="PROSITE" id="PS50109">
    <property type="entry name" value="HIS_KIN"/>
    <property type="match status" value="1"/>
</dbReference>
<dbReference type="Proteomes" id="UP000001414">
    <property type="component" value="Chromosome"/>
</dbReference>
<dbReference type="KEGG" id="bth:BT_4755"/>
<keyword evidence="3" id="KW-0346">Stress response</keyword>
<dbReference type="GeneID" id="60925929"/>